<dbReference type="InterPro" id="IPR004513">
    <property type="entry name" value="FtsX"/>
</dbReference>
<sequence>MFHFFRTVKFALQNIYRNIWLTVMTVTILVLALFSVSIVISLNSVSEQLLTSVKDKVDISISVLPDVNLSEAKTLVERLQNLPEVKKATYVSP</sequence>
<dbReference type="AlphaFoldDB" id="A0A2H0YSB0"/>
<dbReference type="Proteomes" id="UP000228711">
    <property type="component" value="Unassembled WGS sequence"/>
</dbReference>
<comment type="caution">
    <text evidence="2">The sequence shown here is derived from an EMBL/GenBank/DDBJ whole genome shotgun (WGS) entry which is preliminary data.</text>
</comment>
<feature type="transmembrane region" description="Helical" evidence="1">
    <location>
        <begin position="20"/>
        <end position="42"/>
    </location>
</feature>
<reference evidence="3" key="1">
    <citation type="submission" date="2017-09" db="EMBL/GenBank/DDBJ databases">
        <title>Depth-based differentiation of microbial function through sediment-hosted aquifers and enrichment of novel symbionts in the deep terrestrial subsurface.</title>
        <authorList>
            <person name="Probst A.J."/>
            <person name="Ladd B."/>
            <person name="Jarett J.K."/>
            <person name="Geller-Mcgrath D.E."/>
            <person name="Sieber C.M.K."/>
            <person name="Emerson J.B."/>
            <person name="Anantharaman K."/>
            <person name="Thomas B.C."/>
            <person name="Malmstrom R."/>
            <person name="Stieglmeier M."/>
            <person name="Klingl A."/>
            <person name="Woyke T."/>
            <person name="Ryan C.M."/>
            <person name="Banfield J.F."/>
        </authorList>
    </citation>
    <scope>NUCLEOTIDE SEQUENCE [LARGE SCALE GENOMIC DNA]</scope>
</reference>
<protein>
    <recommendedName>
        <fullName evidence="4">Cell division protein FtsX</fullName>
    </recommendedName>
</protein>
<organism evidence="2 3">
    <name type="scientific">Candidatus Kerfeldbacteria bacterium CG08_land_8_20_14_0_20_42_7</name>
    <dbReference type="NCBI Taxonomy" id="2014245"/>
    <lineage>
        <taxon>Bacteria</taxon>
        <taxon>Candidatus Kerfeldiibacteriota</taxon>
    </lineage>
</organism>
<feature type="non-terminal residue" evidence="2">
    <location>
        <position position="93"/>
    </location>
</feature>
<name>A0A2H0YSB0_9BACT</name>
<accession>A0A2H0YSB0</accession>
<keyword evidence="1" id="KW-1133">Transmembrane helix</keyword>
<proteinExistence type="predicted"/>
<evidence type="ECO:0000313" key="3">
    <source>
        <dbReference type="Proteomes" id="UP000228711"/>
    </source>
</evidence>
<dbReference type="GO" id="GO:0051301">
    <property type="term" value="P:cell division"/>
    <property type="evidence" value="ECO:0007669"/>
    <property type="project" value="InterPro"/>
</dbReference>
<gene>
    <name evidence="2" type="ORF">COT25_03650</name>
</gene>
<keyword evidence="1" id="KW-0472">Membrane</keyword>
<evidence type="ECO:0000313" key="2">
    <source>
        <dbReference type="EMBL" id="PIS41340.1"/>
    </source>
</evidence>
<dbReference type="PANTHER" id="PTHR47755">
    <property type="entry name" value="CELL DIVISION PROTEIN FTSX"/>
    <property type="match status" value="1"/>
</dbReference>
<dbReference type="EMBL" id="PEXV01000119">
    <property type="protein sequence ID" value="PIS41340.1"/>
    <property type="molecule type" value="Genomic_DNA"/>
</dbReference>
<evidence type="ECO:0008006" key="4">
    <source>
        <dbReference type="Google" id="ProtNLM"/>
    </source>
</evidence>
<keyword evidence="1" id="KW-0812">Transmembrane</keyword>
<evidence type="ECO:0000256" key="1">
    <source>
        <dbReference type="SAM" id="Phobius"/>
    </source>
</evidence>
<dbReference type="GO" id="GO:0016020">
    <property type="term" value="C:membrane"/>
    <property type="evidence" value="ECO:0007669"/>
    <property type="project" value="InterPro"/>
</dbReference>
<dbReference type="PANTHER" id="PTHR47755:SF1">
    <property type="entry name" value="CELL DIVISION PROTEIN FTSX"/>
    <property type="match status" value="1"/>
</dbReference>